<dbReference type="AlphaFoldDB" id="A0A1T4Z6V3"/>
<evidence type="ECO:0000313" key="3">
    <source>
        <dbReference type="Proteomes" id="UP000191040"/>
    </source>
</evidence>
<dbReference type="GO" id="GO:0004371">
    <property type="term" value="F:glycerone kinase activity"/>
    <property type="evidence" value="ECO:0007669"/>
    <property type="project" value="InterPro"/>
</dbReference>
<dbReference type="SUPFAM" id="SSF101473">
    <property type="entry name" value="DhaL-like"/>
    <property type="match status" value="1"/>
</dbReference>
<protein>
    <recommendedName>
        <fullName evidence="1">DhaL domain-containing protein</fullName>
    </recommendedName>
</protein>
<dbReference type="InterPro" id="IPR050270">
    <property type="entry name" value="DegV_domain_contain"/>
</dbReference>
<dbReference type="PANTHER" id="PTHR33434">
    <property type="entry name" value="DEGV DOMAIN-CONTAINING PROTEIN DR_1986-RELATED"/>
    <property type="match status" value="1"/>
</dbReference>
<dbReference type="OrthoDB" id="9760324at2"/>
<dbReference type="InterPro" id="IPR036117">
    <property type="entry name" value="DhaL_dom_sf"/>
</dbReference>
<dbReference type="RefSeq" id="WP_078700572.1">
    <property type="nucleotide sequence ID" value="NZ_LT796768.1"/>
</dbReference>
<feature type="domain" description="DhaL" evidence="1">
    <location>
        <begin position="8"/>
        <end position="202"/>
    </location>
</feature>
<dbReference type="InterPro" id="IPR033470">
    <property type="entry name" value="FakA-like_C"/>
</dbReference>
<evidence type="ECO:0000313" key="2">
    <source>
        <dbReference type="EMBL" id="SKB09331.1"/>
    </source>
</evidence>
<dbReference type="PROSITE" id="PS51480">
    <property type="entry name" value="DHAL"/>
    <property type="match status" value="1"/>
</dbReference>
<dbReference type="SMART" id="SM01120">
    <property type="entry name" value="Dak2"/>
    <property type="match status" value="1"/>
</dbReference>
<dbReference type="InterPro" id="IPR004007">
    <property type="entry name" value="DhaL_dom"/>
</dbReference>
<dbReference type="Pfam" id="PF13684">
    <property type="entry name" value="FakA-like_C"/>
    <property type="match status" value="1"/>
</dbReference>
<sequence length="531" mass="54559">MALRIDTERFDAWARLCTEMLAVARDEIDAMNVFPVPDSDTGTNAYFTFVSGVESIDALPADPTPIDVMRAFAEGLLIGARGNCGTILAELVLGSLRVLRECLDGLSSSDIADALEAASTAAYAAVGRPQEGTILTVAASAAKAAREAASTEDDPRRVFDVAAGAAREALALTPMQFERLARAGVVDAGGRALVVVLDSVAFALTGRAPTPRSATVPVPIVEPGADLGEDGPSYEVMYLLRTADDRIPGLRDALEPLGDSLVVIGGEGLWNVHVHVDDVGAAIEAGIAAGSPFRISVTHFAEQIARPAAPTGGRVIISAVTGPGLAELTERAGGTALHFSPGAQLTVAQVAATIADSGADEVILLPNRAGHIAMFEAAASAARDAGARVAVLPTTVQVQALTALAVHDPGRPFDVVVVAMSNAAGATRHGAVTIAVEDGITMAGPCSAGDVLGVVNGDFAIIGASQVDVAFEVLQRLDLATAEMVTLVTGRDCDPATSERIAARVQQEAPHVDVETIDGDQGTYPLFLAVE</sequence>
<dbReference type="PANTHER" id="PTHR33434:SF4">
    <property type="entry name" value="PHOSPHATASE PROTEIN"/>
    <property type="match status" value="1"/>
</dbReference>
<dbReference type="EMBL" id="LT796768">
    <property type="protein sequence ID" value="SKB09331.1"/>
    <property type="molecule type" value="Genomic_DNA"/>
</dbReference>
<dbReference type="STRING" id="1736691.SAMN06295964_2625"/>
<gene>
    <name evidence="2" type="ORF">SAMN06295964_2625</name>
</gene>
<dbReference type="Pfam" id="PF02734">
    <property type="entry name" value="Dak2"/>
    <property type="match status" value="1"/>
</dbReference>
<organism evidence="2 3">
    <name type="scientific">Aeromicrobium choanae</name>
    <dbReference type="NCBI Taxonomy" id="1736691"/>
    <lineage>
        <taxon>Bacteria</taxon>
        <taxon>Bacillati</taxon>
        <taxon>Actinomycetota</taxon>
        <taxon>Actinomycetes</taxon>
        <taxon>Propionibacteriales</taxon>
        <taxon>Nocardioidaceae</taxon>
        <taxon>Aeromicrobium</taxon>
    </lineage>
</organism>
<evidence type="ECO:0000259" key="1">
    <source>
        <dbReference type="PROSITE" id="PS51480"/>
    </source>
</evidence>
<dbReference type="Pfam" id="PF21645">
    <property type="entry name" value="FakA-like_M"/>
    <property type="match status" value="1"/>
</dbReference>
<dbReference type="InterPro" id="IPR048394">
    <property type="entry name" value="FakA-like_M"/>
</dbReference>
<name>A0A1T4Z6V3_9ACTN</name>
<keyword evidence="3" id="KW-1185">Reference proteome</keyword>
<proteinExistence type="predicted"/>
<dbReference type="SMART" id="SM01121">
    <property type="entry name" value="Dak1_2"/>
    <property type="match status" value="1"/>
</dbReference>
<dbReference type="Proteomes" id="UP000191040">
    <property type="component" value="Chromosome I"/>
</dbReference>
<dbReference type="Gene3D" id="1.25.40.340">
    <property type="match status" value="1"/>
</dbReference>
<accession>A0A1T4Z6V3</accession>
<reference evidence="3" key="1">
    <citation type="submission" date="2017-02" db="EMBL/GenBank/DDBJ databases">
        <authorList>
            <person name="Varghese N."/>
            <person name="Submissions S."/>
        </authorList>
    </citation>
    <scope>NUCLEOTIDE SEQUENCE [LARGE SCALE GENOMIC DNA]</scope>
    <source>
        <strain evidence="3">9H-4</strain>
    </source>
</reference>
<dbReference type="GO" id="GO:0006071">
    <property type="term" value="P:glycerol metabolic process"/>
    <property type="evidence" value="ECO:0007669"/>
    <property type="project" value="InterPro"/>
</dbReference>